<name>B6H1M9_PENRW</name>
<dbReference type="AlphaFoldDB" id="B6H1M9"/>
<dbReference type="SUPFAM" id="SSF57701">
    <property type="entry name" value="Zn2/Cys6 DNA-binding domain"/>
    <property type="match status" value="1"/>
</dbReference>
<dbReference type="InterPro" id="IPR051711">
    <property type="entry name" value="Stress_Response_Reg"/>
</dbReference>
<dbReference type="BioCyc" id="PCHR:PC13G01210-MONOMER"/>
<keyword evidence="4" id="KW-0804">Transcription</keyword>
<dbReference type="GO" id="GO:0045944">
    <property type="term" value="P:positive regulation of transcription by RNA polymerase II"/>
    <property type="evidence" value="ECO:0007669"/>
    <property type="project" value="TreeGrafter"/>
</dbReference>
<proteinExistence type="predicted"/>
<dbReference type="PROSITE" id="PS50048">
    <property type="entry name" value="ZN2_CY6_FUNGAL_2"/>
    <property type="match status" value="1"/>
</dbReference>
<dbReference type="CDD" id="cd00067">
    <property type="entry name" value="GAL4"/>
    <property type="match status" value="1"/>
</dbReference>
<dbReference type="GO" id="GO:0005634">
    <property type="term" value="C:nucleus"/>
    <property type="evidence" value="ECO:0007669"/>
    <property type="project" value="UniProtKB-SubCell"/>
</dbReference>
<evidence type="ECO:0000256" key="6">
    <source>
        <dbReference type="SAM" id="MobiDB-lite"/>
    </source>
</evidence>
<sequence length="129" mass="14390">MTENTPLWAIEEGSSSQSQIPRPPVEKRRNVSLACIECRQKRIKCSGTTPCANCTAKGCQCFYGSDRRRKAHSIESSMLHQALLYTVVKLRSGNPDTVRSFVLQIRALQSARDGTSFLLSESRQDDQAV</sequence>
<gene>
    <name evidence="8" type="ORF">Pc13g01210</name>
    <name evidence="8" type="ORF">PCH_Pc13g01210</name>
</gene>
<dbReference type="OMA" id="HASVESC"/>
<evidence type="ECO:0000313" key="9">
    <source>
        <dbReference type="Proteomes" id="UP000000724"/>
    </source>
</evidence>
<evidence type="ECO:0000256" key="4">
    <source>
        <dbReference type="ARBA" id="ARBA00023163"/>
    </source>
</evidence>
<dbReference type="VEuPathDB" id="FungiDB:PCH_Pc13g01210"/>
<keyword evidence="9" id="KW-1185">Reference proteome</keyword>
<keyword evidence="3" id="KW-0238">DNA-binding</keyword>
<evidence type="ECO:0000256" key="2">
    <source>
        <dbReference type="ARBA" id="ARBA00023015"/>
    </source>
</evidence>
<accession>B6H1M9</accession>
<evidence type="ECO:0000259" key="7">
    <source>
        <dbReference type="PROSITE" id="PS50048"/>
    </source>
</evidence>
<evidence type="ECO:0000256" key="5">
    <source>
        <dbReference type="ARBA" id="ARBA00023242"/>
    </source>
</evidence>
<comment type="subcellular location">
    <subcellularLocation>
        <location evidence="1">Nucleus</location>
    </subcellularLocation>
</comment>
<dbReference type="Proteomes" id="UP000000724">
    <property type="component" value="Contig Pc00c13"/>
</dbReference>
<dbReference type="GO" id="GO:0008270">
    <property type="term" value="F:zinc ion binding"/>
    <property type="evidence" value="ECO:0007669"/>
    <property type="project" value="InterPro"/>
</dbReference>
<reference evidence="8 9" key="1">
    <citation type="journal article" date="2008" name="Nat. Biotechnol.">
        <title>Genome sequencing and analysis of the filamentous fungus Penicillium chrysogenum.</title>
        <authorList>
            <person name="van den Berg M.A."/>
            <person name="Albang R."/>
            <person name="Albermann K."/>
            <person name="Badger J.H."/>
            <person name="Daran J.-M."/>
            <person name="Driessen A.J.M."/>
            <person name="Garcia-Estrada C."/>
            <person name="Fedorova N.D."/>
            <person name="Harris D.M."/>
            <person name="Heijne W.H.M."/>
            <person name="Joardar V.S."/>
            <person name="Kiel J.A.K.W."/>
            <person name="Kovalchuk A."/>
            <person name="Martin J.F."/>
            <person name="Nierman W.C."/>
            <person name="Nijland J.G."/>
            <person name="Pronk J.T."/>
            <person name="Roubos J.A."/>
            <person name="van der Klei I.J."/>
            <person name="van Peij N.N.M.E."/>
            <person name="Veenhuis M."/>
            <person name="von Doehren H."/>
            <person name="Wagner C."/>
            <person name="Wortman J.R."/>
            <person name="Bovenberg R.A.L."/>
        </authorList>
    </citation>
    <scope>NUCLEOTIDE SEQUENCE [LARGE SCALE GENOMIC DNA]</scope>
    <source>
        <strain evidence="9">ATCC 28089 / DSM 1075 / NRRL 1951 / Wisconsin 54-1255</strain>
    </source>
</reference>
<feature type="region of interest" description="Disordered" evidence="6">
    <location>
        <begin position="1"/>
        <end position="25"/>
    </location>
</feature>
<dbReference type="GO" id="GO:0000981">
    <property type="term" value="F:DNA-binding transcription factor activity, RNA polymerase II-specific"/>
    <property type="evidence" value="ECO:0007669"/>
    <property type="project" value="InterPro"/>
</dbReference>
<evidence type="ECO:0000256" key="1">
    <source>
        <dbReference type="ARBA" id="ARBA00004123"/>
    </source>
</evidence>
<protein>
    <submittedName>
        <fullName evidence="8">Pc13g01210 protein</fullName>
    </submittedName>
</protein>
<dbReference type="Gene3D" id="4.10.240.10">
    <property type="entry name" value="Zn(2)-C6 fungal-type DNA-binding domain"/>
    <property type="match status" value="1"/>
</dbReference>
<dbReference type="PANTHER" id="PTHR47540">
    <property type="entry name" value="THIAMINE REPRESSIBLE GENES REGULATORY PROTEIN THI5"/>
    <property type="match status" value="1"/>
</dbReference>
<dbReference type="PROSITE" id="PS00463">
    <property type="entry name" value="ZN2_CY6_FUNGAL_1"/>
    <property type="match status" value="1"/>
</dbReference>
<dbReference type="GO" id="GO:0043565">
    <property type="term" value="F:sequence-specific DNA binding"/>
    <property type="evidence" value="ECO:0007669"/>
    <property type="project" value="TreeGrafter"/>
</dbReference>
<evidence type="ECO:0000256" key="3">
    <source>
        <dbReference type="ARBA" id="ARBA00023125"/>
    </source>
</evidence>
<dbReference type="OrthoDB" id="3266505at2759"/>
<evidence type="ECO:0000313" key="8">
    <source>
        <dbReference type="EMBL" id="CAP91190.1"/>
    </source>
</evidence>
<dbReference type="InterPro" id="IPR001138">
    <property type="entry name" value="Zn2Cys6_DnaBD"/>
</dbReference>
<dbReference type="HOGENOM" id="CLU_1949519_0_0_1"/>
<dbReference type="InterPro" id="IPR036864">
    <property type="entry name" value="Zn2-C6_fun-type_DNA-bd_sf"/>
</dbReference>
<dbReference type="EMBL" id="AM920428">
    <property type="protein sequence ID" value="CAP91190.1"/>
    <property type="molecule type" value="Genomic_DNA"/>
</dbReference>
<organism evidence="8 9">
    <name type="scientific">Penicillium rubens (strain ATCC 28089 / DSM 1075 / NRRL 1951 / Wisconsin 54-1255)</name>
    <name type="common">Penicillium chrysogenum</name>
    <dbReference type="NCBI Taxonomy" id="500485"/>
    <lineage>
        <taxon>Eukaryota</taxon>
        <taxon>Fungi</taxon>
        <taxon>Dikarya</taxon>
        <taxon>Ascomycota</taxon>
        <taxon>Pezizomycotina</taxon>
        <taxon>Eurotiomycetes</taxon>
        <taxon>Eurotiomycetidae</taxon>
        <taxon>Eurotiales</taxon>
        <taxon>Aspergillaceae</taxon>
        <taxon>Penicillium</taxon>
        <taxon>Penicillium chrysogenum species complex</taxon>
    </lineage>
</organism>
<dbReference type="SMART" id="SM00066">
    <property type="entry name" value="GAL4"/>
    <property type="match status" value="1"/>
</dbReference>
<keyword evidence="5" id="KW-0539">Nucleus</keyword>
<keyword evidence="2" id="KW-0805">Transcription regulation</keyword>
<feature type="domain" description="Zn(2)-C6 fungal-type" evidence="7">
    <location>
        <begin position="34"/>
        <end position="63"/>
    </location>
</feature>
<dbReference type="Pfam" id="PF00172">
    <property type="entry name" value="Zn_clus"/>
    <property type="match status" value="1"/>
</dbReference>
<dbReference type="PANTHER" id="PTHR47540:SF2">
    <property type="entry name" value="ZN(II)2CYS6 TRANSCRIPTION FACTOR (EUROFUNG)"/>
    <property type="match status" value="1"/>
</dbReference>